<evidence type="ECO:0000313" key="2">
    <source>
        <dbReference type="EMBL" id="KJH48591.1"/>
    </source>
</evidence>
<reference evidence="3" key="2">
    <citation type="journal article" date="2016" name="Sci. Rep.">
        <title>Dictyocaulus viviparus genome, variome and transcriptome elucidate lungworm biology and support future intervention.</title>
        <authorList>
            <person name="McNulty S.N."/>
            <person name="Strube C."/>
            <person name="Rosa B.A."/>
            <person name="Martin J.C."/>
            <person name="Tyagi R."/>
            <person name="Choi Y.J."/>
            <person name="Wang Q."/>
            <person name="Hallsworth Pepin K."/>
            <person name="Zhang X."/>
            <person name="Ozersky P."/>
            <person name="Wilson R.K."/>
            <person name="Sternberg P.W."/>
            <person name="Gasser R.B."/>
            <person name="Mitreva M."/>
        </authorList>
    </citation>
    <scope>NUCLEOTIDE SEQUENCE [LARGE SCALE GENOMIC DNA]</scope>
    <source>
        <strain evidence="3">HannoverDv2000</strain>
    </source>
</reference>
<proteinExistence type="predicted"/>
<dbReference type="OrthoDB" id="5864593at2759"/>
<accession>A0A0D8Y1W9</accession>
<dbReference type="EMBL" id="KN716262">
    <property type="protein sequence ID" value="KJH48591.1"/>
    <property type="molecule type" value="Genomic_DNA"/>
</dbReference>
<evidence type="ECO:0000256" key="1">
    <source>
        <dbReference type="SAM" id="Phobius"/>
    </source>
</evidence>
<keyword evidence="1" id="KW-1133">Transmembrane helix</keyword>
<sequence>MNKFSIHKTKVDGFRIRSRTNSPHRSERKRLLQFMLIRYKCMDCCQASFQIINFRHIYKKRCIFILIAISVYSFFVINRYHHQDKFVTFTLNHSTFSDQLFEICVGTILAKAVGRRFHILDGLRPKQTRSQLKLIARMFPSLRKQMSYIKNSTSVTFVQYDYYTKRNLKRFCDSQRGGLVFDFQYAFDISMLEQNEGVLRRMLEFSDSIQPNQQQMLQKYNITTKHSAICVHIDGKVQLLKDDEIVNTHNIVVASREIAMKMNLTQFYVFIDDKSFSRAITDLLSSYNNWQPNVHISQWTQAMELYMVKQICGAVLLTSMQSIHGFLIGIFAAPNVVYYLASKKSNGTQLYL</sequence>
<feature type="transmembrane region" description="Helical" evidence="1">
    <location>
        <begin position="62"/>
        <end position="80"/>
    </location>
</feature>
<dbReference type="AlphaFoldDB" id="A0A0D8Y1W9"/>
<evidence type="ECO:0000313" key="3">
    <source>
        <dbReference type="Proteomes" id="UP000053766"/>
    </source>
</evidence>
<organism evidence="2 3">
    <name type="scientific">Dictyocaulus viviparus</name>
    <name type="common">Bovine lungworm</name>
    <dbReference type="NCBI Taxonomy" id="29172"/>
    <lineage>
        <taxon>Eukaryota</taxon>
        <taxon>Metazoa</taxon>
        <taxon>Ecdysozoa</taxon>
        <taxon>Nematoda</taxon>
        <taxon>Chromadorea</taxon>
        <taxon>Rhabditida</taxon>
        <taxon>Rhabditina</taxon>
        <taxon>Rhabditomorpha</taxon>
        <taxon>Strongyloidea</taxon>
        <taxon>Metastrongylidae</taxon>
        <taxon>Dictyocaulus</taxon>
    </lineage>
</organism>
<protein>
    <submittedName>
        <fullName evidence="2">Uncharacterized protein</fullName>
    </submittedName>
</protein>
<keyword evidence="1" id="KW-0812">Transmembrane</keyword>
<keyword evidence="1" id="KW-0472">Membrane</keyword>
<dbReference type="Proteomes" id="UP000053766">
    <property type="component" value="Unassembled WGS sequence"/>
</dbReference>
<gene>
    <name evidence="2" type="ORF">DICVIV_05278</name>
</gene>
<reference evidence="2 3" key="1">
    <citation type="submission" date="2013-11" db="EMBL/GenBank/DDBJ databases">
        <title>Draft genome of the bovine lungworm Dictyocaulus viviparus.</title>
        <authorList>
            <person name="Mitreva M."/>
        </authorList>
    </citation>
    <scope>NUCLEOTIDE SEQUENCE [LARGE SCALE GENOMIC DNA]</scope>
    <source>
        <strain evidence="2 3">HannoverDv2000</strain>
    </source>
</reference>
<keyword evidence="3" id="KW-1185">Reference proteome</keyword>
<name>A0A0D8Y1W9_DICVI</name>
<feature type="transmembrane region" description="Helical" evidence="1">
    <location>
        <begin position="323"/>
        <end position="341"/>
    </location>
</feature>